<feature type="region of interest" description="Disordered" evidence="1">
    <location>
        <begin position="102"/>
        <end position="125"/>
    </location>
</feature>
<protein>
    <submittedName>
        <fullName evidence="3">CD160 isoform 3</fullName>
    </submittedName>
    <submittedName>
        <fullName evidence="4">CD160 molecule</fullName>
    </submittedName>
</protein>
<dbReference type="PANTHER" id="PTHR15425">
    <property type="entry name" value="CD160 ANTIGEN"/>
    <property type="match status" value="1"/>
</dbReference>
<keyword evidence="2" id="KW-0732">Signal</keyword>
<reference evidence="4" key="3">
    <citation type="submission" date="2025-05" db="UniProtKB">
        <authorList>
            <consortium name="Ensembl"/>
        </authorList>
    </citation>
    <scope>IDENTIFICATION</scope>
</reference>
<dbReference type="InterPro" id="IPR042385">
    <property type="entry name" value="CD160"/>
</dbReference>
<dbReference type="Ensembl" id="ENSPPYT00000039188.1">
    <property type="protein sequence ID" value="ENSPPYP00000038196.1"/>
    <property type="gene ID" value="ENSPPYG00000000938.2"/>
</dbReference>
<dbReference type="GO" id="GO:0004888">
    <property type="term" value="F:transmembrane signaling receptor activity"/>
    <property type="evidence" value="ECO:0007669"/>
    <property type="project" value="InterPro"/>
</dbReference>
<name>A0A2J8SQA7_PONAB</name>
<accession>A0A2J8SQA7</accession>
<reference evidence="3" key="2">
    <citation type="submission" date="2017-12" db="EMBL/GenBank/DDBJ databases">
        <title>High-resolution comparative analysis of great ape genomes.</title>
        <authorList>
            <person name="Pollen A."/>
            <person name="Hastie A."/>
            <person name="Hormozdiari F."/>
            <person name="Dougherty M."/>
            <person name="Liu R."/>
            <person name="Chaisson M."/>
            <person name="Hoppe E."/>
            <person name="Hill C."/>
            <person name="Pang A."/>
            <person name="Hillier L."/>
            <person name="Baker C."/>
            <person name="Armstrong J."/>
            <person name="Shendure J."/>
            <person name="Paten B."/>
            <person name="Wilson R."/>
            <person name="Chao H."/>
            <person name="Schneider V."/>
            <person name="Ventura M."/>
            <person name="Kronenberg Z."/>
            <person name="Murali S."/>
            <person name="Gordon D."/>
            <person name="Cantsilieris S."/>
            <person name="Munson K."/>
            <person name="Nelson B."/>
            <person name="Raja A."/>
            <person name="Underwood J."/>
            <person name="Diekhans M."/>
            <person name="Fiddes I."/>
            <person name="Haussler D."/>
            <person name="Eichler E."/>
        </authorList>
    </citation>
    <scope>NUCLEOTIDE SEQUENCE [LARGE SCALE GENOMIC DNA]</scope>
    <source>
        <strain evidence="3">Susie</strain>
    </source>
</reference>
<dbReference type="AlphaFoldDB" id="A0A2J8SQA7"/>
<evidence type="ECO:0000313" key="5">
    <source>
        <dbReference type="Proteomes" id="UP000001595"/>
    </source>
</evidence>
<accession>A0A8I5TJM2</accession>
<keyword evidence="5" id="KW-1185">Reference proteome</keyword>
<dbReference type="GO" id="GO:0002819">
    <property type="term" value="P:regulation of adaptive immune response"/>
    <property type="evidence" value="ECO:0007669"/>
    <property type="project" value="InterPro"/>
</dbReference>
<dbReference type="Proteomes" id="UP000001595">
    <property type="component" value="Chromosome 1"/>
</dbReference>
<feature type="signal peptide" evidence="2">
    <location>
        <begin position="1"/>
        <end position="24"/>
    </location>
</feature>
<dbReference type="EMBL" id="NDHI03003555">
    <property type="protein sequence ID" value="PNJ22942.1"/>
    <property type="molecule type" value="Genomic_DNA"/>
</dbReference>
<dbReference type="GeneTree" id="ENSGT00390000007258"/>
<evidence type="ECO:0000256" key="2">
    <source>
        <dbReference type="SAM" id="SignalP"/>
    </source>
</evidence>
<dbReference type="GO" id="GO:0005886">
    <property type="term" value="C:plasma membrane"/>
    <property type="evidence" value="ECO:0007669"/>
    <property type="project" value="TreeGrafter"/>
</dbReference>
<evidence type="ECO:0000313" key="3">
    <source>
        <dbReference type="EMBL" id="PNJ22942.1"/>
    </source>
</evidence>
<dbReference type="PANTHER" id="PTHR15425:SF0">
    <property type="entry name" value="CD160 ANTIGEN"/>
    <property type="match status" value="1"/>
</dbReference>
<gene>
    <name evidence="4" type="primary">CD160</name>
    <name evidence="3" type="ORF">CR201_G0041170</name>
</gene>
<sequence length="125" mass="14024">MLLEPGRGCCALAILLAIVDIQSGETGNYTVTGLKQRQHLEFSHNEGTLSSGFLQEKVWVMLVTSLVALQGMSKRAISTPNNEGAIIFLPPWLFSRRRRLERKSRGREKCYSSPGYPQESSNQFH</sequence>
<evidence type="ECO:0000256" key="1">
    <source>
        <dbReference type="SAM" id="MobiDB-lite"/>
    </source>
</evidence>
<reference evidence="4 5" key="1">
    <citation type="submission" date="2008-02" db="EMBL/GenBank/DDBJ databases">
        <title>A 6x draft sequence assembly of the Pongo pygmaeus abelii genome.</title>
        <authorList>
            <person name="Wilson R.K."/>
            <person name="Mardis E."/>
        </authorList>
    </citation>
    <scope>NUCLEOTIDE SEQUENCE [LARGE SCALE GENOMIC DNA]</scope>
</reference>
<feature type="chain" id="PRO_5044575159" evidence="2">
    <location>
        <begin position="25"/>
        <end position="125"/>
    </location>
</feature>
<evidence type="ECO:0000313" key="4">
    <source>
        <dbReference type="Ensembl" id="ENSPPYP00000038196.1"/>
    </source>
</evidence>
<proteinExistence type="predicted"/>
<organism evidence="3">
    <name type="scientific">Pongo abelii</name>
    <name type="common">Sumatran orangutan</name>
    <name type="synonym">Pongo pygmaeus abelii</name>
    <dbReference type="NCBI Taxonomy" id="9601"/>
    <lineage>
        <taxon>Eukaryota</taxon>
        <taxon>Metazoa</taxon>
        <taxon>Chordata</taxon>
        <taxon>Craniata</taxon>
        <taxon>Vertebrata</taxon>
        <taxon>Euteleostomi</taxon>
        <taxon>Mammalia</taxon>
        <taxon>Eutheria</taxon>
        <taxon>Euarchontoglires</taxon>
        <taxon>Primates</taxon>
        <taxon>Haplorrhini</taxon>
        <taxon>Catarrhini</taxon>
        <taxon>Hominidae</taxon>
        <taxon>Pongo</taxon>
    </lineage>
</organism>